<protein>
    <submittedName>
        <fullName evidence="2">Uncharacterized protein</fullName>
    </submittedName>
</protein>
<keyword evidence="3" id="KW-1185">Reference proteome</keyword>
<feature type="transmembrane region" description="Helical" evidence="1">
    <location>
        <begin position="21"/>
        <end position="47"/>
    </location>
</feature>
<feature type="transmembrane region" description="Helical" evidence="1">
    <location>
        <begin position="53"/>
        <end position="72"/>
    </location>
</feature>
<sequence length="162" mass="18551">MKTQYQYNNREVVLEVKKASLMVRMVLYILVFLCVALPVVGIVGGVVSGGEGMSILSIVLFAFILFLGYFVFRLALWNTFGKEEISFGKEVIYYQADYGWFKDKRKKYDVGKTVKFAAKQMGYQEDNKGVLTVEVDMRPINSAVKMPMAEVEQLIKELKKLY</sequence>
<reference evidence="3" key="1">
    <citation type="submission" date="2016-10" db="EMBL/GenBank/DDBJ databases">
        <authorList>
            <person name="Varghese N."/>
            <person name="Submissions S."/>
        </authorList>
    </citation>
    <scope>NUCLEOTIDE SEQUENCE [LARGE SCALE GENOMIC DNA]</scope>
    <source>
        <strain evidence="3">DSM 23313</strain>
    </source>
</reference>
<dbReference type="Proteomes" id="UP000243588">
    <property type="component" value="Unassembled WGS sequence"/>
</dbReference>
<dbReference type="AlphaFoldDB" id="A0A1G8FKS6"/>
<dbReference type="RefSeq" id="WP_090409600.1">
    <property type="nucleotide sequence ID" value="NZ_FNDQ01000017.1"/>
</dbReference>
<evidence type="ECO:0000313" key="2">
    <source>
        <dbReference type="EMBL" id="SDH82743.1"/>
    </source>
</evidence>
<accession>A0A1G8FKS6</accession>
<keyword evidence="1" id="KW-0472">Membrane</keyword>
<proteinExistence type="predicted"/>
<gene>
    <name evidence="2" type="ORF">SAMN05421818_11747</name>
</gene>
<evidence type="ECO:0000256" key="1">
    <source>
        <dbReference type="SAM" id="Phobius"/>
    </source>
</evidence>
<keyword evidence="1" id="KW-0812">Transmembrane</keyword>
<organism evidence="2 3">
    <name type="scientific">Myroides phaeus</name>
    <dbReference type="NCBI Taxonomy" id="702745"/>
    <lineage>
        <taxon>Bacteria</taxon>
        <taxon>Pseudomonadati</taxon>
        <taxon>Bacteroidota</taxon>
        <taxon>Flavobacteriia</taxon>
        <taxon>Flavobacteriales</taxon>
        <taxon>Flavobacteriaceae</taxon>
        <taxon>Myroides</taxon>
    </lineage>
</organism>
<dbReference type="EMBL" id="FNDQ01000017">
    <property type="protein sequence ID" value="SDH82743.1"/>
    <property type="molecule type" value="Genomic_DNA"/>
</dbReference>
<evidence type="ECO:0000313" key="3">
    <source>
        <dbReference type="Proteomes" id="UP000243588"/>
    </source>
</evidence>
<name>A0A1G8FKS6_9FLAO</name>
<keyword evidence="1" id="KW-1133">Transmembrane helix</keyword>